<evidence type="ECO:0000313" key="2">
    <source>
        <dbReference type="EMBL" id="HJG90522.1"/>
    </source>
</evidence>
<evidence type="ECO:0000313" key="3">
    <source>
        <dbReference type="Proteomes" id="UP000742460"/>
    </source>
</evidence>
<reference evidence="2" key="1">
    <citation type="journal article" date="2021" name="PeerJ">
        <title>Extensive microbial diversity within the chicken gut microbiome revealed by metagenomics and culture.</title>
        <authorList>
            <person name="Gilroy R."/>
            <person name="Ravi A."/>
            <person name="Getino M."/>
            <person name="Pursley I."/>
            <person name="Horton D.L."/>
            <person name="Alikhan N.F."/>
            <person name="Baker D."/>
            <person name="Gharbi K."/>
            <person name="Hall N."/>
            <person name="Watson M."/>
            <person name="Adriaenssens E.M."/>
            <person name="Foster-Nyarko E."/>
            <person name="Jarju S."/>
            <person name="Secka A."/>
            <person name="Antonio M."/>
            <person name="Oren A."/>
            <person name="Chaudhuri R.R."/>
            <person name="La Ragione R."/>
            <person name="Hildebrand F."/>
            <person name="Pallen M.J."/>
        </authorList>
    </citation>
    <scope>NUCLEOTIDE SEQUENCE</scope>
    <source>
        <strain evidence="2">ChiGjej5B5-22894</strain>
    </source>
</reference>
<comment type="caution">
    <text evidence="2">The sequence shown here is derived from an EMBL/GenBank/DDBJ whole genome shotgun (WGS) entry which is preliminary data.</text>
</comment>
<dbReference type="PROSITE" id="PS51257">
    <property type="entry name" value="PROKAR_LIPOPROTEIN"/>
    <property type="match status" value="1"/>
</dbReference>
<dbReference type="AlphaFoldDB" id="A0A921MU86"/>
<name>A0A921MU86_9MICO</name>
<reference evidence="2" key="2">
    <citation type="submission" date="2021-09" db="EMBL/GenBank/DDBJ databases">
        <authorList>
            <person name="Gilroy R."/>
        </authorList>
    </citation>
    <scope>NUCLEOTIDE SEQUENCE</scope>
    <source>
        <strain evidence="2">ChiGjej5B5-22894</strain>
    </source>
</reference>
<evidence type="ECO:0000256" key="1">
    <source>
        <dbReference type="SAM" id="SignalP"/>
    </source>
</evidence>
<gene>
    <name evidence="2" type="ORF">K8V81_02230</name>
</gene>
<protein>
    <submittedName>
        <fullName evidence="2">Uncharacterized protein</fullName>
    </submittedName>
</protein>
<proteinExistence type="predicted"/>
<feature type="chain" id="PRO_5037460013" evidence="1">
    <location>
        <begin position="26"/>
        <end position="154"/>
    </location>
</feature>
<dbReference type="EMBL" id="DYUE01000061">
    <property type="protein sequence ID" value="HJG90522.1"/>
    <property type="molecule type" value="Genomic_DNA"/>
</dbReference>
<organism evidence="2 3">
    <name type="scientific">Brachybacterium massiliense</name>
    <dbReference type="NCBI Taxonomy" id="1755098"/>
    <lineage>
        <taxon>Bacteria</taxon>
        <taxon>Bacillati</taxon>
        <taxon>Actinomycetota</taxon>
        <taxon>Actinomycetes</taxon>
        <taxon>Micrococcales</taxon>
        <taxon>Dermabacteraceae</taxon>
        <taxon>Brachybacterium</taxon>
    </lineage>
</organism>
<feature type="signal peptide" evidence="1">
    <location>
        <begin position="1"/>
        <end position="25"/>
    </location>
</feature>
<accession>A0A921MU86</accession>
<dbReference type="Proteomes" id="UP000742460">
    <property type="component" value="Unassembled WGS sequence"/>
</dbReference>
<keyword evidence="1" id="KW-0732">Signal</keyword>
<sequence>MRRSLRSVVLIAVLATGLFSCVSTAETDWQSMQDDADRFVDAATAEDGSLGAATQRLAAQDPPPADDDWITLSFPSELRIDGVVATCFGDGTAQLGYSVSSREGSVAGGSVDVLCDGGETEIPLAEHGDAIRLSAVLVSGSGAVVAAAVSGGAE</sequence>